<organism evidence="2 3">
    <name type="scientific">Rhododendron griersonianum</name>
    <dbReference type="NCBI Taxonomy" id="479676"/>
    <lineage>
        <taxon>Eukaryota</taxon>
        <taxon>Viridiplantae</taxon>
        <taxon>Streptophyta</taxon>
        <taxon>Embryophyta</taxon>
        <taxon>Tracheophyta</taxon>
        <taxon>Spermatophyta</taxon>
        <taxon>Magnoliopsida</taxon>
        <taxon>eudicotyledons</taxon>
        <taxon>Gunneridae</taxon>
        <taxon>Pentapetalae</taxon>
        <taxon>asterids</taxon>
        <taxon>Ericales</taxon>
        <taxon>Ericaceae</taxon>
        <taxon>Ericoideae</taxon>
        <taxon>Rhodoreae</taxon>
        <taxon>Rhododendron</taxon>
    </lineage>
</organism>
<dbReference type="EMBL" id="JACTNZ010000005">
    <property type="protein sequence ID" value="KAG5549808.1"/>
    <property type="molecule type" value="Genomic_DNA"/>
</dbReference>
<evidence type="ECO:0000313" key="2">
    <source>
        <dbReference type="EMBL" id="KAG5549808.1"/>
    </source>
</evidence>
<sequence>MIIKGKSSLQLLHVFFLVVFPYLNLALSSVGSGVGDHAAIIRCMERERQALLNFKQALIEDYGVSLRGGVVKKKV</sequence>
<keyword evidence="1" id="KW-0732">Signal</keyword>
<feature type="signal peptide" evidence="1">
    <location>
        <begin position="1"/>
        <end position="26"/>
    </location>
</feature>
<protein>
    <submittedName>
        <fullName evidence="2">Uncharacterized protein</fullName>
    </submittedName>
</protein>
<evidence type="ECO:0000256" key="1">
    <source>
        <dbReference type="SAM" id="SignalP"/>
    </source>
</evidence>
<reference evidence="2" key="1">
    <citation type="submission" date="2020-08" db="EMBL/GenBank/DDBJ databases">
        <title>Plant Genome Project.</title>
        <authorList>
            <person name="Zhang R.-G."/>
        </authorList>
    </citation>
    <scope>NUCLEOTIDE SEQUENCE</scope>
    <source>
        <strain evidence="2">WSP0</strain>
        <tissue evidence="2">Leaf</tissue>
    </source>
</reference>
<comment type="caution">
    <text evidence="2">The sequence shown here is derived from an EMBL/GenBank/DDBJ whole genome shotgun (WGS) entry which is preliminary data.</text>
</comment>
<proteinExistence type="predicted"/>
<dbReference type="AlphaFoldDB" id="A0AAV6KBF3"/>
<evidence type="ECO:0000313" key="3">
    <source>
        <dbReference type="Proteomes" id="UP000823749"/>
    </source>
</evidence>
<feature type="chain" id="PRO_5043428521" evidence="1">
    <location>
        <begin position="27"/>
        <end position="75"/>
    </location>
</feature>
<keyword evidence="3" id="KW-1185">Reference proteome</keyword>
<name>A0AAV6KBF3_9ERIC</name>
<dbReference type="Proteomes" id="UP000823749">
    <property type="component" value="Chromosome 5"/>
</dbReference>
<accession>A0AAV6KBF3</accession>
<gene>
    <name evidence="2" type="ORF">RHGRI_014945</name>
</gene>